<feature type="domain" description="Response regulatory" evidence="8">
    <location>
        <begin position="5"/>
        <end position="121"/>
    </location>
</feature>
<dbReference type="PRINTS" id="PR00344">
    <property type="entry name" value="BCTRLSENSOR"/>
</dbReference>
<evidence type="ECO:0000313" key="9">
    <source>
        <dbReference type="EMBL" id="MEG3437580.1"/>
    </source>
</evidence>
<dbReference type="SUPFAM" id="SSF47384">
    <property type="entry name" value="Homodimeric domain of signal transducing histidine kinase"/>
    <property type="match status" value="1"/>
</dbReference>
<dbReference type="FunFam" id="3.40.50.2300:FF:000444">
    <property type="entry name" value="Sensory transduction histidine kinase"/>
    <property type="match status" value="1"/>
</dbReference>
<dbReference type="Gene3D" id="3.30.565.10">
    <property type="entry name" value="Histidine kinase-like ATPase, C-terminal domain"/>
    <property type="match status" value="1"/>
</dbReference>
<proteinExistence type="predicted"/>
<dbReference type="InterPro" id="IPR003594">
    <property type="entry name" value="HATPase_dom"/>
</dbReference>
<evidence type="ECO:0000256" key="3">
    <source>
        <dbReference type="ARBA" id="ARBA00022553"/>
    </source>
</evidence>
<keyword evidence="4 9" id="KW-0418">Kinase</keyword>
<dbReference type="SMART" id="SM00448">
    <property type="entry name" value="REC"/>
    <property type="match status" value="1"/>
</dbReference>
<evidence type="ECO:0000256" key="4">
    <source>
        <dbReference type="ARBA" id="ARBA00022777"/>
    </source>
</evidence>
<evidence type="ECO:0000256" key="5">
    <source>
        <dbReference type="ARBA" id="ARBA00023012"/>
    </source>
</evidence>
<dbReference type="SUPFAM" id="SSF55874">
    <property type="entry name" value="ATPase domain of HSP90 chaperone/DNA topoisomerase II/histidine kinase"/>
    <property type="match status" value="1"/>
</dbReference>
<comment type="caution">
    <text evidence="9">The sequence shown here is derived from an EMBL/GenBank/DDBJ whole genome shotgun (WGS) entry which is preliminary data.</text>
</comment>
<dbReference type="SUPFAM" id="SSF52172">
    <property type="entry name" value="CheY-like"/>
    <property type="match status" value="1"/>
</dbReference>
<evidence type="ECO:0000259" key="7">
    <source>
        <dbReference type="PROSITE" id="PS50109"/>
    </source>
</evidence>
<dbReference type="Pfam" id="PF00512">
    <property type="entry name" value="HisKA"/>
    <property type="match status" value="1"/>
</dbReference>
<dbReference type="InterPro" id="IPR011006">
    <property type="entry name" value="CheY-like_superfamily"/>
</dbReference>
<dbReference type="PANTHER" id="PTHR43547">
    <property type="entry name" value="TWO-COMPONENT HISTIDINE KINASE"/>
    <property type="match status" value="1"/>
</dbReference>
<dbReference type="PANTHER" id="PTHR43547:SF2">
    <property type="entry name" value="HYBRID SIGNAL TRANSDUCTION HISTIDINE KINASE C"/>
    <property type="match status" value="1"/>
</dbReference>
<dbReference type="InterPro" id="IPR036097">
    <property type="entry name" value="HisK_dim/P_sf"/>
</dbReference>
<protein>
    <recommendedName>
        <fullName evidence="2">histidine kinase</fullName>
        <ecNumber evidence="2">2.7.13.3</ecNumber>
    </recommendedName>
</protein>
<dbReference type="AlphaFoldDB" id="A0AAW9QIF2"/>
<keyword evidence="10" id="KW-1185">Reference proteome</keyword>
<dbReference type="Pfam" id="PF00072">
    <property type="entry name" value="Response_reg"/>
    <property type="match status" value="1"/>
</dbReference>
<name>A0AAW9QIF2_9CHRO</name>
<evidence type="ECO:0000313" key="10">
    <source>
        <dbReference type="Proteomes" id="UP001328733"/>
    </source>
</evidence>
<dbReference type="Pfam" id="PF02518">
    <property type="entry name" value="HATPase_c"/>
    <property type="match status" value="1"/>
</dbReference>
<dbReference type="Gene3D" id="1.10.287.130">
    <property type="match status" value="1"/>
</dbReference>
<dbReference type="CDD" id="cd00082">
    <property type="entry name" value="HisKA"/>
    <property type="match status" value="1"/>
</dbReference>
<dbReference type="SMART" id="SM00388">
    <property type="entry name" value="HisKA"/>
    <property type="match status" value="1"/>
</dbReference>
<dbReference type="RefSeq" id="WP_332865061.1">
    <property type="nucleotide sequence ID" value="NZ_JBAFSM010000017.1"/>
</dbReference>
<dbReference type="Gene3D" id="3.40.50.2300">
    <property type="match status" value="1"/>
</dbReference>
<dbReference type="InterPro" id="IPR005467">
    <property type="entry name" value="His_kinase_dom"/>
</dbReference>
<dbReference type="EC" id="2.7.13.3" evidence="2"/>
<reference evidence="9 10" key="1">
    <citation type="submission" date="2024-01" db="EMBL/GenBank/DDBJ databases">
        <title>Genomic insights into the taxonomy and metabolism of the cyanobacterium Pannus brasiliensis CCIBt3594.</title>
        <authorList>
            <person name="Machado M."/>
            <person name="Botero N.B."/>
            <person name="Andreote A.P.D."/>
            <person name="Feitosa A.M.T."/>
            <person name="Popin R."/>
            <person name="Sivonen K."/>
            <person name="Fiore M.F."/>
        </authorList>
    </citation>
    <scope>NUCLEOTIDE SEQUENCE [LARGE SCALE GENOMIC DNA]</scope>
    <source>
        <strain evidence="9 10">CCIBt3594</strain>
    </source>
</reference>
<dbReference type="InterPro" id="IPR003661">
    <property type="entry name" value="HisK_dim/P_dom"/>
</dbReference>
<keyword evidence="3 6" id="KW-0597">Phosphoprotein</keyword>
<feature type="modified residue" description="4-aspartylphosphate" evidence="6">
    <location>
        <position position="54"/>
    </location>
</feature>
<evidence type="ECO:0000256" key="2">
    <source>
        <dbReference type="ARBA" id="ARBA00012438"/>
    </source>
</evidence>
<organism evidence="9 10">
    <name type="scientific">Pannus brasiliensis CCIBt3594</name>
    <dbReference type="NCBI Taxonomy" id="1427578"/>
    <lineage>
        <taxon>Bacteria</taxon>
        <taxon>Bacillati</taxon>
        <taxon>Cyanobacteriota</taxon>
        <taxon>Cyanophyceae</taxon>
        <taxon>Oscillatoriophycideae</taxon>
        <taxon>Chroococcales</taxon>
        <taxon>Microcystaceae</taxon>
        <taxon>Pannus</taxon>
    </lineage>
</organism>
<dbReference type="PROSITE" id="PS50109">
    <property type="entry name" value="HIS_KIN"/>
    <property type="match status" value="1"/>
</dbReference>
<keyword evidence="4 9" id="KW-0808">Transferase</keyword>
<dbReference type="Proteomes" id="UP001328733">
    <property type="component" value="Unassembled WGS sequence"/>
</dbReference>
<dbReference type="EMBL" id="JBAFSM010000017">
    <property type="protein sequence ID" value="MEG3437580.1"/>
    <property type="molecule type" value="Genomic_DNA"/>
</dbReference>
<feature type="domain" description="Histidine kinase" evidence="7">
    <location>
        <begin position="158"/>
        <end position="374"/>
    </location>
</feature>
<comment type="catalytic activity">
    <reaction evidence="1">
        <text>ATP + protein L-histidine = ADP + protein N-phospho-L-histidine.</text>
        <dbReference type="EC" id="2.7.13.3"/>
    </reaction>
</comment>
<dbReference type="GO" id="GO:0000155">
    <property type="term" value="F:phosphorelay sensor kinase activity"/>
    <property type="evidence" value="ECO:0007669"/>
    <property type="project" value="InterPro"/>
</dbReference>
<sequence length="375" mass="42390">MNTSSILVIDDEPDNFDVIETLLNQQNYRLHYAVGGREAIDSLDTFAPDLILLDVMMPGMDGLEVCREIKALSRWQFIPIIMVTALSAKEDLARCLEAGADDFISKPVNRLELTARVRSTLRIKEQHDRLQEFSRLQRDTINILGKNLHELTDNIARGFPHELNTPLNGMIGTIEFLKDRFEEIDPATVRERLDRLDRSARRLEHLTQKFRVYLELELFASRQAEPERVRFSASTLARILRARADNRGRGEDLLLEIEEAEIAFPEDFLTTLLLELVENAFKFSEPNTVVTVKVGINGGKLHISVHDRGRGMTGEQIASIDTFRQFERELHEQQGIGMGLKIAGKIVEIAGGDLSISSVYGRETTVNLSLPIVGN</sequence>
<evidence type="ECO:0000256" key="1">
    <source>
        <dbReference type="ARBA" id="ARBA00000085"/>
    </source>
</evidence>
<evidence type="ECO:0000256" key="6">
    <source>
        <dbReference type="PROSITE-ProRule" id="PRU00169"/>
    </source>
</evidence>
<dbReference type="InterPro" id="IPR001789">
    <property type="entry name" value="Sig_transdc_resp-reg_receiver"/>
</dbReference>
<dbReference type="PROSITE" id="PS50110">
    <property type="entry name" value="RESPONSE_REGULATORY"/>
    <property type="match status" value="1"/>
</dbReference>
<accession>A0AAW9QIF2</accession>
<dbReference type="SMART" id="SM00387">
    <property type="entry name" value="HATPase_c"/>
    <property type="match status" value="1"/>
</dbReference>
<evidence type="ECO:0000259" key="8">
    <source>
        <dbReference type="PROSITE" id="PS50110"/>
    </source>
</evidence>
<keyword evidence="5" id="KW-0902">Two-component regulatory system</keyword>
<dbReference type="InterPro" id="IPR036890">
    <property type="entry name" value="HATPase_C_sf"/>
</dbReference>
<dbReference type="InterPro" id="IPR004358">
    <property type="entry name" value="Sig_transdc_His_kin-like_C"/>
</dbReference>
<gene>
    <name evidence="9" type="ORF">V0288_10660</name>
</gene>